<dbReference type="SUPFAM" id="SSF55961">
    <property type="entry name" value="Bet v1-like"/>
    <property type="match status" value="1"/>
</dbReference>
<accession>A0ABR8H1E0</accession>
<reference evidence="3 4" key="1">
    <citation type="journal article" date="2020" name="ISME J.">
        <title>Comparative genomics reveals insights into cyanobacterial evolution and habitat adaptation.</title>
        <authorList>
            <person name="Chen M.Y."/>
            <person name="Teng W.K."/>
            <person name="Zhao L."/>
            <person name="Hu C.X."/>
            <person name="Zhou Y.K."/>
            <person name="Han B.P."/>
            <person name="Song L.R."/>
            <person name="Shu W.S."/>
        </authorList>
    </citation>
    <scope>NUCLEOTIDE SEQUENCE [LARGE SCALE GENOMIC DNA]</scope>
    <source>
        <strain evidence="3 4">FACHB-248</strain>
    </source>
</reference>
<evidence type="ECO:0000313" key="3">
    <source>
        <dbReference type="EMBL" id="MBD2609528.1"/>
    </source>
</evidence>
<evidence type="ECO:0000256" key="1">
    <source>
        <dbReference type="ARBA" id="ARBA00006817"/>
    </source>
</evidence>
<dbReference type="Pfam" id="PF08327">
    <property type="entry name" value="AHSA1"/>
    <property type="match status" value="1"/>
</dbReference>
<dbReference type="InterPro" id="IPR013538">
    <property type="entry name" value="ASHA1/2-like_C"/>
</dbReference>
<gene>
    <name evidence="3" type="ORF">H6G81_34830</name>
</gene>
<feature type="domain" description="Activator of Hsp90 ATPase homologue 1/2-like C-terminal" evidence="2">
    <location>
        <begin position="13"/>
        <end position="127"/>
    </location>
</feature>
<name>A0ABR8H1E0_9CYAN</name>
<protein>
    <submittedName>
        <fullName evidence="3">SRPBCC domain-containing protein</fullName>
    </submittedName>
</protein>
<dbReference type="Gene3D" id="3.30.530.20">
    <property type="match status" value="1"/>
</dbReference>
<dbReference type="CDD" id="cd07814">
    <property type="entry name" value="SRPBCC_CalC_Aha1-like"/>
    <property type="match status" value="1"/>
</dbReference>
<dbReference type="InterPro" id="IPR023393">
    <property type="entry name" value="START-like_dom_sf"/>
</dbReference>
<evidence type="ECO:0000313" key="4">
    <source>
        <dbReference type="Proteomes" id="UP000660380"/>
    </source>
</evidence>
<proteinExistence type="inferred from homology"/>
<comment type="caution">
    <text evidence="3">The sequence shown here is derived from an EMBL/GenBank/DDBJ whole genome shotgun (WGS) entry which is preliminary data.</text>
</comment>
<organism evidence="3 4">
    <name type="scientific">Scytonema hofmannii FACHB-248</name>
    <dbReference type="NCBI Taxonomy" id="1842502"/>
    <lineage>
        <taxon>Bacteria</taxon>
        <taxon>Bacillati</taxon>
        <taxon>Cyanobacteriota</taxon>
        <taxon>Cyanophyceae</taxon>
        <taxon>Nostocales</taxon>
        <taxon>Scytonemataceae</taxon>
        <taxon>Scytonema</taxon>
    </lineage>
</organism>
<keyword evidence="4" id="KW-1185">Reference proteome</keyword>
<comment type="similarity">
    <text evidence="1">Belongs to the AHA1 family.</text>
</comment>
<evidence type="ECO:0000259" key="2">
    <source>
        <dbReference type="Pfam" id="PF08327"/>
    </source>
</evidence>
<dbReference type="Proteomes" id="UP000660380">
    <property type="component" value="Unassembled WGS sequence"/>
</dbReference>
<sequence length="176" mass="20599">MLRNLNIEVFYAYPPQRVWQVITNPKSLAAWLMENDFEPRVGHKFQFQYSTLPGIDGSIDCEVIELDEPKRLSYTWQDKLMYQPSIVTWTLTPVDGGTRLQLKHQILQHEVIKLEKPQHSAETWQNQFTPKSNTVTQTIPVGRYEPLNSIILNSFFHNGWNYKLNETLPQILKTVV</sequence>
<dbReference type="RefSeq" id="WP_029638076.1">
    <property type="nucleotide sequence ID" value="NZ_JACJTA010000167.1"/>
</dbReference>
<dbReference type="EMBL" id="JACJTA010000167">
    <property type="protein sequence ID" value="MBD2609528.1"/>
    <property type="molecule type" value="Genomic_DNA"/>
</dbReference>